<dbReference type="OrthoDB" id="3527481at2"/>
<dbReference type="SMART" id="SM00347">
    <property type="entry name" value="HTH_MARR"/>
    <property type="match status" value="1"/>
</dbReference>
<name>A0A1G7YYN4_9ACTN</name>
<accession>A0A1G7YYN4</accession>
<organism evidence="3 4">
    <name type="scientific">Sinosporangium album</name>
    <dbReference type="NCBI Taxonomy" id="504805"/>
    <lineage>
        <taxon>Bacteria</taxon>
        <taxon>Bacillati</taxon>
        <taxon>Actinomycetota</taxon>
        <taxon>Actinomycetes</taxon>
        <taxon>Streptosporangiales</taxon>
        <taxon>Streptosporangiaceae</taxon>
        <taxon>Sinosporangium</taxon>
    </lineage>
</organism>
<dbReference type="SUPFAM" id="SSF46785">
    <property type="entry name" value="Winged helix' DNA-binding domain"/>
    <property type="match status" value="1"/>
</dbReference>
<reference evidence="3 4" key="1">
    <citation type="submission" date="2016-10" db="EMBL/GenBank/DDBJ databases">
        <authorList>
            <person name="de Groot N.N."/>
        </authorList>
    </citation>
    <scope>NUCLEOTIDE SEQUENCE [LARGE SCALE GENOMIC DNA]</scope>
    <source>
        <strain evidence="3 4">CPCC 201354</strain>
    </source>
</reference>
<dbReference type="GO" id="GO:0006950">
    <property type="term" value="P:response to stress"/>
    <property type="evidence" value="ECO:0007669"/>
    <property type="project" value="TreeGrafter"/>
</dbReference>
<dbReference type="Pfam" id="PF01047">
    <property type="entry name" value="MarR"/>
    <property type="match status" value="1"/>
</dbReference>
<dbReference type="GO" id="GO:0003700">
    <property type="term" value="F:DNA-binding transcription factor activity"/>
    <property type="evidence" value="ECO:0007669"/>
    <property type="project" value="InterPro"/>
</dbReference>
<dbReference type="RefSeq" id="WP_093170667.1">
    <property type="nucleotide sequence ID" value="NZ_FNCN01000010.1"/>
</dbReference>
<dbReference type="AlphaFoldDB" id="A0A1G7YYN4"/>
<dbReference type="PANTHER" id="PTHR33164">
    <property type="entry name" value="TRANSCRIPTIONAL REGULATOR, MARR FAMILY"/>
    <property type="match status" value="1"/>
</dbReference>
<feature type="region of interest" description="Disordered" evidence="1">
    <location>
        <begin position="166"/>
        <end position="193"/>
    </location>
</feature>
<dbReference type="Proteomes" id="UP000198923">
    <property type="component" value="Unassembled WGS sequence"/>
</dbReference>
<evidence type="ECO:0000313" key="3">
    <source>
        <dbReference type="EMBL" id="SDH01648.1"/>
    </source>
</evidence>
<evidence type="ECO:0000313" key="4">
    <source>
        <dbReference type="Proteomes" id="UP000198923"/>
    </source>
</evidence>
<dbReference type="PROSITE" id="PS50995">
    <property type="entry name" value="HTH_MARR_2"/>
    <property type="match status" value="1"/>
</dbReference>
<feature type="domain" description="HTH marR-type" evidence="2">
    <location>
        <begin position="27"/>
        <end position="160"/>
    </location>
</feature>
<dbReference type="Gene3D" id="1.10.10.10">
    <property type="entry name" value="Winged helix-like DNA-binding domain superfamily/Winged helix DNA-binding domain"/>
    <property type="match status" value="1"/>
</dbReference>
<keyword evidence="4" id="KW-1185">Reference proteome</keyword>
<evidence type="ECO:0000256" key="1">
    <source>
        <dbReference type="SAM" id="MobiDB-lite"/>
    </source>
</evidence>
<dbReference type="PANTHER" id="PTHR33164:SF89">
    <property type="entry name" value="MARR FAMILY REGULATORY PROTEIN"/>
    <property type="match status" value="1"/>
</dbReference>
<proteinExistence type="predicted"/>
<sequence length="193" mass="21475">MPAHYSLTETEEAVNHRLGGISIDREAVAAVSNIHRAAVAVRQHLENSALRRVDLTWTAFLVMCNVWVWEEIETRHVAAEVGISKGTLTGIVKTLESRGIAKRSQHPGDGRLALLTLTPEGIALMERLFPEFNEEEVFVVEALDTGEAKQFTDTLRRIVTHLEEHGGQRRAHLRSLRPVPPRKSGRRPALGGL</sequence>
<dbReference type="STRING" id="504805.SAMN05421505_110119"/>
<protein>
    <submittedName>
        <fullName evidence="3">DNA-binding transcriptional regulator, MarR family</fullName>
    </submittedName>
</protein>
<dbReference type="InterPro" id="IPR036388">
    <property type="entry name" value="WH-like_DNA-bd_sf"/>
</dbReference>
<gene>
    <name evidence="3" type="ORF">SAMN05421505_110119</name>
</gene>
<dbReference type="InterPro" id="IPR039422">
    <property type="entry name" value="MarR/SlyA-like"/>
</dbReference>
<keyword evidence="3" id="KW-0238">DNA-binding</keyword>
<dbReference type="EMBL" id="FNCN01000010">
    <property type="protein sequence ID" value="SDH01648.1"/>
    <property type="molecule type" value="Genomic_DNA"/>
</dbReference>
<dbReference type="GO" id="GO:0003677">
    <property type="term" value="F:DNA binding"/>
    <property type="evidence" value="ECO:0007669"/>
    <property type="project" value="UniProtKB-KW"/>
</dbReference>
<dbReference type="InterPro" id="IPR000835">
    <property type="entry name" value="HTH_MarR-typ"/>
</dbReference>
<evidence type="ECO:0000259" key="2">
    <source>
        <dbReference type="PROSITE" id="PS50995"/>
    </source>
</evidence>
<dbReference type="InterPro" id="IPR036390">
    <property type="entry name" value="WH_DNA-bd_sf"/>
</dbReference>